<dbReference type="EMBL" id="BJYS01000041">
    <property type="protein sequence ID" value="GEO06575.1"/>
    <property type="molecule type" value="Genomic_DNA"/>
</dbReference>
<evidence type="ECO:0000313" key="1">
    <source>
        <dbReference type="EMBL" id="GEO06575.1"/>
    </source>
</evidence>
<gene>
    <name evidence="1" type="ORF">AAE02nite_42390</name>
</gene>
<keyword evidence="2" id="KW-1185">Reference proteome</keyword>
<protein>
    <submittedName>
        <fullName evidence="1">Uncharacterized protein</fullName>
    </submittedName>
</protein>
<evidence type="ECO:0000313" key="2">
    <source>
        <dbReference type="Proteomes" id="UP000321532"/>
    </source>
</evidence>
<accession>A0A512B3P0</accession>
<proteinExistence type="predicted"/>
<reference evidence="1 2" key="1">
    <citation type="submission" date="2019-07" db="EMBL/GenBank/DDBJ databases">
        <title>Whole genome shotgun sequence of Adhaeribacter aerolatus NBRC 106133.</title>
        <authorList>
            <person name="Hosoyama A."/>
            <person name="Uohara A."/>
            <person name="Ohji S."/>
            <person name="Ichikawa N."/>
        </authorList>
    </citation>
    <scope>NUCLEOTIDE SEQUENCE [LARGE SCALE GENOMIC DNA]</scope>
    <source>
        <strain evidence="1 2">NBRC 106133</strain>
    </source>
</reference>
<dbReference type="RefSeq" id="WP_146902920.1">
    <property type="nucleotide sequence ID" value="NZ_BJYS01000041.1"/>
</dbReference>
<dbReference type="Proteomes" id="UP000321532">
    <property type="component" value="Unassembled WGS sequence"/>
</dbReference>
<sequence length="353" mass="41016">MKKGSYYFVIQFPIPWPVTKNCVIIKSPVDSTELIISTTPKGNLEVLINENTEDEIRFSSQPIIFQNYFVILTVFWSDNKISLRINETYIGPVELVTPVLVEGFNNGRQENFPTDIGLVSWLDAKAIDQCRVWMEWRILEYGNPIAQPGPNRRLKSVQEQTEELSKVLEPLKYFLQQLKTGNNVFLTSLLPILRSLLFWPDRKSKNYKPLLLRIGALKKLPLPVYALHTTKNYDRPDFLNIGYIEYKNNIPSIYKSVRTPQLMDFQEWLHTELIFKPQEPIVLGKNPFRVKDLIFEAANTIGTAHYDPDIPIPIDYLKNSFINEREFFTEFIINISSITLALSKYVLDYNNDS</sequence>
<organism evidence="1 2">
    <name type="scientific">Adhaeribacter aerolatus</name>
    <dbReference type="NCBI Taxonomy" id="670289"/>
    <lineage>
        <taxon>Bacteria</taxon>
        <taxon>Pseudomonadati</taxon>
        <taxon>Bacteroidota</taxon>
        <taxon>Cytophagia</taxon>
        <taxon>Cytophagales</taxon>
        <taxon>Hymenobacteraceae</taxon>
        <taxon>Adhaeribacter</taxon>
    </lineage>
</organism>
<comment type="caution">
    <text evidence="1">The sequence shown here is derived from an EMBL/GenBank/DDBJ whole genome shotgun (WGS) entry which is preliminary data.</text>
</comment>
<dbReference type="AlphaFoldDB" id="A0A512B3P0"/>
<name>A0A512B3P0_9BACT</name>